<keyword evidence="1" id="KW-0175">Coiled coil</keyword>
<gene>
    <name evidence="4" type="primary">Swap70</name>
    <name evidence="4" type="ORF">EVAR_45926_1</name>
</gene>
<evidence type="ECO:0000313" key="5">
    <source>
        <dbReference type="Proteomes" id="UP000299102"/>
    </source>
</evidence>
<dbReference type="SUPFAM" id="SSF50729">
    <property type="entry name" value="PH domain-like"/>
    <property type="match status" value="1"/>
</dbReference>
<keyword evidence="5" id="KW-1185">Reference proteome</keyword>
<dbReference type="AlphaFoldDB" id="A0A4C1W4P9"/>
<proteinExistence type="predicted"/>
<dbReference type="GO" id="GO:0005634">
    <property type="term" value="C:nucleus"/>
    <property type="evidence" value="ECO:0007669"/>
    <property type="project" value="TreeGrafter"/>
</dbReference>
<comment type="caution">
    <text evidence="4">The sequence shown here is derived from an EMBL/GenBank/DDBJ whole genome shotgun (WGS) entry which is preliminary data.</text>
</comment>
<dbReference type="PANTHER" id="PTHR14383:SF5">
    <property type="entry name" value="RUN DOMAIN-CONTAINING PROTEIN"/>
    <property type="match status" value="1"/>
</dbReference>
<dbReference type="InterPro" id="IPR001849">
    <property type="entry name" value="PH_domain"/>
</dbReference>
<reference evidence="4 5" key="1">
    <citation type="journal article" date="2019" name="Commun. Biol.">
        <title>The bagworm genome reveals a unique fibroin gene that provides high tensile strength.</title>
        <authorList>
            <person name="Kono N."/>
            <person name="Nakamura H."/>
            <person name="Ohtoshi R."/>
            <person name="Tomita M."/>
            <person name="Numata K."/>
            <person name="Arakawa K."/>
        </authorList>
    </citation>
    <scope>NUCLEOTIDE SEQUENCE [LARGE SCALE GENOMIC DNA]</scope>
</reference>
<dbReference type="PROSITE" id="PS50003">
    <property type="entry name" value="PH_DOMAIN"/>
    <property type="match status" value="1"/>
</dbReference>
<evidence type="ECO:0000259" key="3">
    <source>
        <dbReference type="PROSITE" id="PS50003"/>
    </source>
</evidence>
<dbReference type="PANTHER" id="PTHR14383">
    <property type="entry name" value="SWAP-70 RECOMBINASE"/>
    <property type="match status" value="1"/>
</dbReference>
<evidence type="ECO:0000256" key="1">
    <source>
        <dbReference type="SAM" id="Coils"/>
    </source>
</evidence>
<feature type="domain" description="PH" evidence="3">
    <location>
        <begin position="497"/>
        <end position="592"/>
    </location>
</feature>
<feature type="region of interest" description="Disordered" evidence="2">
    <location>
        <begin position="311"/>
        <end position="330"/>
    </location>
</feature>
<dbReference type="InterPro" id="IPR057837">
    <property type="entry name" value="PH_SWAP70"/>
</dbReference>
<dbReference type="OrthoDB" id="8434295at2759"/>
<organism evidence="4 5">
    <name type="scientific">Eumeta variegata</name>
    <name type="common">Bagworm moth</name>
    <name type="synonym">Eumeta japonica</name>
    <dbReference type="NCBI Taxonomy" id="151549"/>
    <lineage>
        <taxon>Eukaryota</taxon>
        <taxon>Metazoa</taxon>
        <taxon>Ecdysozoa</taxon>
        <taxon>Arthropoda</taxon>
        <taxon>Hexapoda</taxon>
        <taxon>Insecta</taxon>
        <taxon>Pterygota</taxon>
        <taxon>Neoptera</taxon>
        <taxon>Endopterygota</taxon>
        <taxon>Lepidoptera</taxon>
        <taxon>Glossata</taxon>
        <taxon>Ditrysia</taxon>
        <taxon>Tineoidea</taxon>
        <taxon>Psychidae</taxon>
        <taxon>Oiketicinae</taxon>
        <taxon>Eumeta</taxon>
    </lineage>
</organism>
<dbReference type="GO" id="GO:0005737">
    <property type="term" value="C:cytoplasm"/>
    <property type="evidence" value="ECO:0007669"/>
    <property type="project" value="TreeGrafter"/>
</dbReference>
<evidence type="ECO:0000313" key="4">
    <source>
        <dbReference type="EMBL" id="GBP46506.1"/>
    </source>
</evidence>
<accession>A0A4C1W4P9</accession>
<dbReference type="CDD" id="cd13273">
    <property type="entry name" value="PH_SWAP-70"/>
    <property type="match status" value="1"/>
</dbReference>
<dbReference type="SMART" id="SM00233">
    <property type="entry name" value="PH"/>
    <property type="match status" value="1"/>
</dbReference>
<dbReference type="EMBL" id="BGZK01000485">
    <property type="protein sequence ID" value="GBP46506.1"/>
    <property type="molecule type" value="Genomic_DNA"/>
</dbReference>
<sequence length="750" mass="86002">MPPDHCLNLTNEFYLPDRKATDNQSTRRVGAVAADSLVCRNRLDRSLRAILLHDRGSERRATASRGSRGACGGRFVREARCQVQIVAYVLTANIGTLLDLYGVEKGLDHFKSSQELSFDEFRYYLQQEVFGSMPKTSALSALREYENKISECDEDGDNRYQGNRISVELFKVFNKNQAVTCRYQKATSSATNFPPADSPTWTWEGVPLSLNGKTSLIFEGKPSGKVIKSKQSLPPRHRLQRTHHCIASLLFGNRISNGRMREDSRSPELSLFEQKATARSASSHPYSVNVWISPVQVANFCPAAKLVMSEGHRTPSGSRRGLSTAETSEPTMKTCIGSPFTKRPFLLKSVPPFCVKWPLALVPDVALRRRYRLWVCWLVCRKNLLQREKPVFQDDSIFKLFRIFCLLADLVKEKEESSSYVVVLQPSEAGIVAEQLVLCLGLRWDAADWDALSSSIGHFNWAAFLTVLEAKYCIEQNLHKAALMEAVDELYNVFIEDIIKKGYLLKRGYLLPTMREYWCVLQPCALTYYKSSSQREQCGRIVIDEYCSVEPSSGDGKIQKFQVITPERTFEFGTQDHKTRLQWVSALRQAAALSASAEGYQQCARARRRGADARREREAMEARARLQQEVRARRAAEAQAQELAELAQQDNKKLEELKNAQTTLERLLQEETQAKRDEEIVRALQARVLTEEWERREELERLQEEQNRMLEEERLKRKQFEMLQAEKEAQFRGKNLQNFILYMFLFLLYD</sequence>
<dbReference type="Pfam" id="PF25530">
    <property type="entry name" value="EF-hand_SWAP70_N"/>
    <property type="match status" value="1"/>
</dbReference>
<dbReference type="STRING" id="151549.A0A4C1W4P9"/>
<dbReference type="Gene3D" id="2.30.29.30">
    <property type="entry name" value="Pleckstrin-homology domain (PH domain)/Phosphotyrosine-binding domain (PTB)"/>
    <property type="match status" value="1"/>
</dbReference>
<dbReference type="Proteomes" id="UP000299102">
    <property type="component" value="Unassembled WGS sequence"/>
</dbReference>
<evidence type="ECO:0000256" key="2">
    <source>
        <dbReference type="SAM" id="MobiDB-lite"/>
    </source>
</evidence>
<name>A0A4C1W4P9_EUMVA</name>
<protein>
    <submittedName>
        <fullName evidence="4">Switch-associated protein 70</fullName>
    </submittedName>
</protein>
<dbReference type="InterPro" id="IPR011993">
    <property type="entry name" value="PH-like_dom_sf"/>
</dbReference>
<dbReference type="Pfam" id="PF00169">
    <property type="entry name" value="PH"/>
    <property type="match status" value="1"/>
</dbReference>
<dbReference type="InterPro" id="IPR057836">
    <property type="entry name" value="EF-hand_SWAP70_N"/>
</dbReference>
<feature type="coiled-coil region" evidence="1">
    <location>
        <begin position="603"/>
        <end position="719"/>
    </location>
</feature>